<organism evidence="1 2">
    <name type="scientific">Adiantum capillus-veneris</name>
    <name type="common">Maidenhair fern</name>
    <dbReference type="NCBI Taxonomy" id="13818"/>
    <lineage>
        <taxon>Eukaryota</taxon>
        <taxon>Viridiplantae</taxon>
        <taxon>Streptophyta</taxon>
        <taxon>Embryophyta</taxon>
        <taxon>Tracheophyta</taxon>
        <taxon>Polypodiopsida</taxon>
        <taxon>Polypodiidae</taxon>
        <taxon>Polypodiales</taxon>
        <taxon>Pteridineae</taxon>
        <taxon>Pteridaceae</taxon>
        <taxon>Vittarioideae</taxon>
        <taxon>Adiantum</taxon>
    </lineage>
</organism>
<dbReference type="AlphaFoldDB" id="A0A9D4VAF6"/>
<dbReference type="EMBL" id="JABFUD020000003">
    <property type="protein sequence ID" value="KAI5082430.1"/>
    <property type="molecule type" value="Genomic_DNA"/>
</dbReference>
<accession>A0A9D4VAF6</accession>
<evidence type="ECO:0000313" key="2">
    <source>
        <dbReference type="Proteomes" id="UP000886520"/>
    </source>
</evidence>
<sequence length="121" mass="13012">MHWSSSLPHSDTLQLLSGSLQVLPFVNSKYACLEMTPTLLPCTRHSLLFPMDTTNFPSSQSGSDLSCYSLPGISSTTGGPATRLQLCFACMPQNSPVDPQARTHLQLLPLKSGFVAPLTCS</sequence>
<reference evidence="1" key="1">
    <citation type="submission" date="2021-01" db="EMBL/GenBank/DDBJ databases">
        <title>Adiantum capillus-veneris genome.</title>
        <authorList>
            <person name="Fang Y."/>
            <person name="Liao Q."/>
        </authorList>
    </citation>
    <scope>NUCLEOTIDE SEQUENCE</scope>
    <source>
        <strain evidence="1">H3</strain>
        <tissue evidence="1">Leaf</tissue>
    </source>
</reference>
<name>A0A9D4VAF6_ADICA</name>
<proteinExistence type="predicted"/>
<protein>
    <submittedName>
        <fullName evidence="1">Uncharacterized protein</fullName>
    </submittedName>
</protein>
<gene>
    <name evidence="1" type="ORF">GOP47_0002173</name>
</gene>
<comment type="caution">
    <text evidence="1">The sequence shown here is derived from an EMBL/GenBank/DDBJ whole genome shotgun (WGS) entry which is preliminary data.</text>
</comment>
<keyword evidence="2" id="KW-1185">Reference proteome</keyword>
<dbReference type="Proteomes" id="UP000886520">
    <property type="component" value="Chromosome 2"/>
</dbReference>
<evidence type="ECO:0000313" key="1">
    <source>
        <dbReference type="EMBL" id="KAI5082430.1"/>
    </source>
</evidence>